<protein>
    <recommendedName>
        <fullName evidence="10">Glycine--tRNA ligase beta subunit</fullName>
        <ecNumber evidence="10">6.1.1.14</ecNumber>
    </recommendedName>
    <alternativeName>
        <fullName evidence="10">Glycyl-tRNA synthetase beta subunit</fullName>
        <shortName evidence="10">GlyRS</shortName>
    </alternativeName>
</protein>
<comment type="catalytic activity">
    <reaction evidence="9 10">
        <text>tRNA(Gly) + glycine + ATP = glycyl-tRNA(Gly) + AMP + diphosphate</text>
        <dbReference type="Rhea" id="RHEA:16013"/>
        <dbReference type="Rhea" id="RHEA-COMP:9664"/>
        <dbReference type="Rhea" id="RHEA-COMP:9683"/>
        <dbReference type="ChEBI" id="CHEBI:30616"/>
        <dbReference type="ChEBI" id="CHEBI:33019"/>
        <dbReference type="ChEBI" id="CHEBI:57305"/>
        <dbReference type="ChEBI" id="CHEBI:78442"/>
        <dbReference type="ChEBI" id="CHEBI:78522"/>
        <dbReference type="ChEBI" id="CHEBI:456215"/>
        <dbReference type="EC" id="6.1.1.14"/>
    </reaction>
</comment>
<keyword evidence="7 10" id="KW-0648">Protein biosynthesis</keyword>
<dbReference type="InterPro" id="IPR015944">
    <property type="entry name" value="Gly-tRNA-synth_bsu"/>
</dbReference>
<keyword evidence="13" id="KW-1185">Reference proteome</keyword>
<comment type="similarity">
    <text evidence="2 10">Belongs to the class-II aminoacyl-tRNA synthetase family.</text>
</comment>
<comment type="caution">
    <text evidence="12">The sequence shown here is derived from an EMBL/GenBank/DDBJ whole genome shotgun (WGS) entry which is preliminary data.</text>
</comment>
<accession>R1CC54</accession>
<dbReference type="InterPro" id="IPR006194">
    <property type="entry name" value="Gly-tRNA-synth_heterodimer"/>
</dbReference>
<gene>
    <name evidence="10" type="primary">glyS</name>
    <name evidence="12" type="ORF">L21TH_2071</name>
</gene>
<dbReference type="PATRIC" id="fig|1304284.3.peg.2036"/>
<keyword evidence="5 10" id="KW-0547">Nucleotide-binding</keyword>
<evidence type="ECO:0000256" key="2">
    <source>
        <dbReference type="ARBA" id="ARBA00008226"/>
    </source>
</evidence>
<dbReference type="OrthoDB" id="9775440at2"/>
<dbReference type="GO" id="GO:0005829">
    <property type="term" value="C:cytosol"/>
    <property type="evidence" value="ECO:0007669"/>
    <property type="project" value="TreeGrafter"/>
</dbReference>
<evidence type="ECO:0000256" key="4">
    <source>
        <dbReference type="ARBA" id="ARBA00022598"/>
    </source>
</evidence>
<dbReference type="HAMAP" id="MF_00255">
    <property type="entry name" value="Gly_tRNA_synth_beta"/>
    <property type="match status" value="1"/>
</dbReference>
<dbReference type="GO" id="GO:0006420">
    <property type="term" value="P:arginyl-tRNA aminoacylation"/>
    <property type="evidence" value="ECO:0007669"/>
    <property type="project" value="InterPro"/>
</dbReference>
<dbReference type="GO" id="GO:0005524">
    <property type="term" value="F:ATP binding"/>
    <property type="evidence" value="ECO:0007669"/>
    <property type="project" value="UniProtKB-UniRule"/>
</dbReference>
<dbReference type="PROSITE" id="PS50861">
    <property type="entry name" value="AA_TRNA_LIGASE_II_GLYAB"/>
    <property type="match status" value="1"/>
</dbReference>
<evidence type="ECO:0000259" key="11">
    <source>
        <dbReference type="Pfam" id="PF05746"/>
    </source>
</evidence>
<evidence type="ECO:0000313" key="12">
    <source>
        <dbReference type="EMBL" id="EOC99884.1"/>
    </source>
</evidence>
<dbReference type="STRING" id="1304284.L21TH_2071"/>
<comment type="subcellular location">
    <subcellularLocation>
        <location evidence="1 10">Cytoplasm</location>
    </subcellularLocation>
</comment>
<evidence type="ECO:0000256" key="10">
    <source>
        <dbReference type="HAMAP-Rule" id="MF_00255"/>
    </source>
</evidence>
<dbReference type="RefSeq" id="WP_006315551.1">
    <property type="nucleotide sequence ID" value="NZ_ARZA01000233.1"/>
</dbReference>
<keyword evidence="6 10" id="KW-0067">ATP-binding</keyword>
<comment type="subunit">
    <text evidence="10">Tetramer of two alpha and two beta subunits.</text>
</comment>
<evidence type="ECO:0000256" key="8">
    <source>
        <dbReference type="ARBA" id="ARBA00023146"/>
    </source>
</evidence>
<dbReference type="PANTHER" id="PTHR30075">
    <property type="entry name" value="GLYCYL-TRNA SYNTHETASE"/>
    <property type="match status" value="1"/>
</dbReference>
<evidence type="ECO:0000256" key="5">
    <source>
        <dbReference type="ARBA" id="ARBA00022741"/>
    </source>
</evidence>
<dbReference type="Proteomes" id="UP000013378">
    <property type="component" value="Unassembled WGS sequence"/>
</dbReference>
<dbReference type="PANTHER" id="PTHR30075:SF2">
    <property type="entry name" value="GLYCINE--TRNA LIGASE, CHLOROPLASTIC_MITOCHONDRIAL 2"/>
    <property type="match status" value="1"/>
</dbReference>
<reference evidence="12 13" key="1">
    <citation type="journal article" date="2015" name="Geomicrobiol. J.">
        <title>Caldisalinibacter kiritimatiensis gen. nov., sp. nov., a moderately thermohalophilic thiosulfate-reducing bacterium from a hypersaline microbial mat.</title>
        <authorList>
            <person name="Ben Hania W."/>
            <person name="Joseph M."/>
            <person name="Fiebig A."/>
            <person name="Bunk B."/>
            <person name="Klenk H.-P."/>
            <person name="Fardeau M.-L."/>
            <person name="Spring S."/>
        </authorList>
    </citation>
    <scope>NUCLEOTIDE SEQUENCE [LARGE SCALE GENOMIC DNA]</scope>
    <source>
        <strain evidence="12 13">L21-TH-D2</strain>
    </source>
</reference>
<dbReference type="eggNOG" id="COG0751">
    <property type="taxonomic scope" value="Bacteria"/>
</dbReference>
<dbReference type="EC" id="6.1.1.14" evidence="10"/>
<sequence>MNNKFLLEIGTEEIPARFIDNTLSQIRNKFKNVFKEERIKFEDIKVYATPRRLVLLAEGISEKQEDLQELAKGPSKRIAFDEDGNPTKALLGFARGQGVDPSEVVIKEYKGEEYVYAHKLEKGRLVKEVLEDTIPEIIKSINFPKSMRWGGKNFRFARPIRWIVSLFNDQVLSFDLEGIKCSNITKGHRFLGSSSIEINEVNEYFNKLRENYVIVDQEERRKIISNGCLKLAKEKGGNLLLDEDLLKELTYIVEYPTPFVGRVKEEYLKLPKEVVITPMKEHQRYIPISDDNGKLMPYFIAVRNGNEEYIDIVSKGNEKVLGARLEDAKFFFEEDTKNKLEDYVEDLKEIVYQEKLGTIYDKTIRIEKLAKQIGEYLEVGKETLMNLERASYLAKADLVTKMVYEFTELQGIMGREYANISGENDIVSTAIYEQYLPRFAGDTLPTTTAGAILSISDKLDNIAGSFAIGIQPTGSQDPYGLRRQCLGIINIILDKNLHLSIKQLVKDALDLYASEAGLDFSQDEVVEQILEFFRGRLKNMLIDNGIRYDVVDAILNIDNDDITDLVIRAKEVNKWIDKEGLNEVLAAFNRVVNLSEKAQDNKVDKELFEVEVEKELYEAYITVEDEVQKLLNKKEYGEALNQFIKLREPIDKYLDNVMVMVDDMNIRNNRLSLMKKIADTMLTICDLSKIVSK</sequence>
<dbReference type="Pfam" id="PF02092">
    <property type="entry name" value="tRNA_synt_2f"/>
    <property type="match status" value="1"/>
</dbReference>
<name>R1CC54_9FIRM</name>
<dbReference type="GO" id="GO:0004820">
    <property type="term" value="F:glycine-tRNA ligase activity"/>
    <property type="evidence" value="ECO:0007669"/>
    <property type="project" value="UniProtKB-UniRule"/>
</dbReference>
<dbReference type="EMBL" id="ARZA01000233">
    <property type="protein sequence ID" value="EOC99884.1"/>
    <property type="molecule type" value="Genomic_DNA"/>
</dbReference>
<keyword evidence="4 10" id="KW-0436">Ligase</keyword>
<dbReference type="GO" id="GO:0006426">
    <property type="term" value="P:glycyl-tRNA aminoacylation"/>
    <property type="evidence" value="ECO:0007669"/>
    <property type="project" value="UniProtKB-UniRule"/>
</dbReference>
<keyword evidence="8 10" id="KW-0030">Aminoacyl-tRNA synthetase</keyword>
<evidence type="ECO:0000256" key="6">
    <source>
        <dbReference type="ARBA" id="ARBA00022840"/>
    </source>
</evidence>
<dbReference type="AlphaFoldDB" id="R1CC54"/>
<organism evidence="12 13">
    <name type="scientific">Caldisalinibacter kiritimatiensis</name>
    <dbReference type="NCBI Taxonomy" id="1304284"/>
    <lineage>
        <taxon>Bacteria</taxon>
        <taxon>Bacillati</taxon>
        <taxon>Bacillota</taxon>
        <taxon>Tissierellia</taxon>
        <taxon>Tissierellales</taxon>
        <taxon>Thermohalobacteraceae</taxon>
        <taxon>Caldisalinibacter</taxon>
    </lineage>
</organism>
<dbReference type="InterPro" id="IPR008909">
    <property type="entry name" value="DALR_anticod-bd"/>
</dbReference>
<proteinExistence type="inferred from homology"/>
<evidence type="ECO:0000256" key="3">
    <source>
        <dbReference type="ARBA" id="ARBA00022490"/>
    </source>
</evidence>
<dbReference type="PRINTS" id="PR01045">
    <property type="entry name" value="TRNASYNTHGB"/>
</dbReference>
<evidence type="ECO:0000256" key="9">
    <source>
        <dbReference type="ARBA" id="ARBA00047937"/>
    </source>
</evidence>
<evidence type="ECO:0000313" key="13">
    <source>
        <dbReference type="Proteomes" id="UP000013378"/>
    </source>
</evidence>
<dbReference type="NCBIfam" id="TIGR00211">
    <property type="entry name" value="glyS"/>
    <property type="match status" value="1"/>
</dbReference>
<dbReference type="Pfam" id="PF05746">
    <property type="entry name" value="DALR_1"/>
    <property type="match status" value="1"/>
</dbReference>
<evidence type="ECO:0000256" key="1">
    <source>
        <dbReference type="ARBA" id="ARBA00004496"/>
    </source>
</evidence>
<dbReference type="SUPFAM" id="SSF109604">
    <property type="entry name" value="HD-domain/PDEase-like"/>
    <property type="match status" value="1"/>
</dbReference>
<feature type="domain" description="DALR anticodon binding" evidence="11">
    <location>
        <begin position="585"/>
        <end position="686"/>
    </location>
</feature>
<evidence type="ECO:0000256" key="7">
    <source>
        <dbReference type="ARBA" id="ARBA00022917"/>
    </source>
</evidence>
<dbReference type="GO" id="GO:0004814">
    <property type="term" value="F:arginine-tRNA ligase activity"/>
    <property type="evidence" value="ECO:0007669"/>
    <property type="project" value="InterPro"/>
</dbReference>
<keyword evidence="3 10" id="KW-0963">Cytoplasm</keyword>